<dbReference type="FunFam" id="3.30.70.870:FF:000003">
    <property type="entry name" value="GTP-binding protein TypA"/>
    <property type="match status" value="1"/>
</dbReference>
<dbReference type="InterPro" id="IPR000795">
    <property type="entry name" value="T_Tr_GTP-bd_dom"/>
</dbReference>
<gene>
    <name evidence="5" type="primary">typA</name>
    <name evidence="3" type="synonym">bipA</name>
    <name evidence="5" type="ORF">GMLC_24600</name>
</gene>
<dbReference type="Gene3D" id="3.30.70.870">
    <property type="entry name" value="Elongation Factor G (Translational Gtpase), domain 3"/>
    <property type="match status" value="1"/>
</dbReference>
<dbReference type="Gene3D" id="2.40.50.250">
    <property type="entry name" value="bipa protein"/>
    <property type="match status" value="1"/>
</dbReference>
<dbReference type="GO" id="GO:0005829">
    <property type="term" value="C:cytosol"/>
    <property type="evidence" value="ECO:0007669"/>
    <property type="project" value="TreeGrafter"/>
</dbReference>
<dbReference type="Pfam" id="PF21018">
    <property type="entry name" value="BipA_C"/>
    <property type="match status" value="1"/>
</dbReference>
<dbReference type="Gene3D" id="3.30.70.240">
    <property type="match status" value="1"/>
</dbReference>
<dbReference type="RefSeq" id="WP_183361428.1">
    <property type="nucleotide sequence ID" value="NZ_BLXZ01000004.1"/>
</dbReference>
<protein>
    <recommendedName>
        <fullName evidence="3">Large ribosomal subunit assembly factor BipA</fullName>
        <ecNumber evidence="3">3.6.5.-</ecNumber>
    </recommendedName>
    <alternativeName>
        <fullName evidence="3">GTP-binding protein BipA</fullName>
    </alternativeName>
</protein>
<dbReference type="CDD" id="cd03710">
    <property type="entry name" value="BipA_TypA_C"/>
    <property type="match status" value="1"/>
</dbReference>
<comment type="subunit">
    <text evidence="3">Monomer.</text>
</comment>
<dbReference type="InterPro" id="IPR035651">
    <property type="entry name" value="BipA_V"/>
</dbReference>
<dbReference type="SUPFAM" id="SSF54980">
    <property type="entry name" value="EF-G C-terminal domain-like"/>
    <property type="match status" value="2"/>
</dbReference>
<dbReference type="CDD" id="cd03691">
    <property type="entry name" value="BipA_TypA_II"/>
    <property type="match status" value="1"/>
</dbReference>
<evidence type="ECO:0000256" key="1">
    <source>
        <dbReference type="ARBA" id="ARBA00023134"/>
    </source>
</evidence>
<dbReference type="InterPro" id="IPR047043">
    <property type="entry name" value="BipA_III"/>
</dbReference>
<dbReference type="GO" id="GO:0005525">
    <property type="term" value="F:GTP binding"/>
    <property type="evidence" value="ECO:0007669"/>
    <property type="project" value="UniProtKB-UniRule"/>
</dbReference>
<dbReference type="InterPro" id="IPR004161">
    <property type="entry name" value="EFTu-like_2"/>
</dbReference>
<dbReference type="Pfam" id="PF00009">
    <property type="entry name" value="GTP_EFTU"/>
    <property type="match status" value="1"/>
</dbReference>
<dbReference type="EMBL" id="BLXZ01000004">
    <property type="protein sequence ID" value="GFO68881.1"/>
    <property type="molecule type" value="Genomic_DNA"/>
</dbReference>
<dbReference type="SUPFAM" id="SSF52540">
    <property type="entry name" value="P-loop containing nucleoside triphosphate hydrolases"/>
    <property type="match status" value="1"/>
</dbReference>
<dbReference type="Gene3D" id="3.40.50.300">
    <property type="entry name" value="P-loop containing nucleotide triphosphate hydrolases"/>
    <property type="match status" value="1"/>
</dbReference>
<reference evidence="6" key="1">
    <citation type="submission" date="2020-06" db="EMBL/GenBank/DDBJ databases">
        <title>Draft genomic sequecing of Geomonas sp. Red745.</title>
        <authorList>
            <person name="Itoh H."/>
            <person name="Xu Z.X."/>
            <person name="Ushijima N."/>
            <person name="Masuda Y."/>
            <person name="Shiratori Y."/>
            <person name="Senoo K."/>
        </authorList>
    </citation>
    <scope>NUCLEOTIDE SEQUENCE [LARGE SCALE GENOMIC DNA]</scope>
    <source>
        <strain evidence="6">Red745</strain>
    </source>
</reference>
<organism evidence="5 6">
    <name type="scientific">Geomonas limicola</name>
    <dbReference type="NCBI Taxonomy" id="2740186"/>
    <lineage>
        <taxon>Bacteria</taxon>
        <taxon>Pseudomonadati</taxon>
        <taxon>Thermodesulfobacteriota</taxon>
        <taxon>Desulfuromonadia</taxon>
        <taxon>Geobacterales</taxon>
        <taxon>Geobacteraceae</taxon>
        <taxon>Geomonas</taxon>
    </lineage>
</organism>
<dbReference type="InterPro" id="IPR047041">
    <property type="entry name" value="BipA_GTP-bd_dom"/>
</dbReference>
<dbReference type="FunFam" id="3.40.50.300:FF:000055">
    <property type="entry name" value="GTP-binding protein TypA"/>
    <property type="match status" value="1"/>
</dbReference>
<dbReference type="NCBIfam" id="TIGR00231">
    <property type="entry name" value="small_GTP"/>
    <property type="match status" value="1"/>
</dbReference>
<dbReference type="GO" id="GO:0010467">
    <property type="term" value="P:gene expression"/>
    <property type="evidence" value="ECO:0007669"/>
    <property type="project" value="UniProtKB-ARBA"/>
</dbReference>
<evidence type="ECO:0000256" key="3">
    <source>
        <dbReference type="HAMAP-Rule" id="MF_00849"/>
    </source>
</evidence>
<dbReference type="AlphaFoldDB" id="A0A6V8N8P7"/>
<comment type="caution">
    <text evidence="5">The sequence shown here is derived from an EMBL/GenBank/DDBJ whole genome shotgun (WGS) entry which is preliminary data.</text>
</comment>
<dbReference type="GO" id="GO:0019843">
    <property type="term" value="F:rRNA binding"/>
    <property type="evidence" value="ECO:0007669"/>
    <property type="project" value="UniProtKB-KW"/>
</dbReference>
<dbReference type="InterPro" id="IPR006298">
    <property type="entry name" value="BipA"/>
</dbReference>
<dbReference type="PRINTS" id="PR00315">
    <property type="entry name" value="ELONGATNFCT"/>
</dbReference>
<evidence type="ECO:0000259" key="4">
    <source>
        <dbReference type="PROSITE" id="PS51722"/>
    </source>
</evidence>
<dbReference type="InterPro" id="IPR005225">
    <property type="entry name" value="Small_GTP-bd"/>
</dbReference>
<keyword evidence="6" id="KW-1185">Reference proteome</keyword>
<evidence type="ECO:0000313" key="6">
    <source>
        <dbReference type="Proteomes" id="UP000587586"/>
    </source>
</evidence>
<dbReference type="PANTHER" id="PTHR42908:SF8">
    <property type="entry name" value="TR-TYPE G DOMAIN-CONTAINING PROTEIN"/>
    <property type="match status" value="1"/>
</dbReference>
<feature type="binding site" evidence="3">
    <location>
        <begin position="128"/>
        <end position="131"/>
    </location>
    <ligand>
        <name>GTP</name>
        <dbReference type="ChEBI" id="CHEBI:37565"/>
    </ligand>
</feature>
<comment type="similarity">
    <text evidence="3">Belongs to the TRAFAC class translation factor GTPase superfamily. Classic translation factor GTPase family. BipA subfamily.</text>
</comment>
<sequence>MQEKIRNIAIIAHVDHGKTTLVDAMLKQSGVFRENEAITERVMDSNDLEKERGITILAKNLSIHHGDYKINIVDTPGHADFGGEVERVLKMVDSVLLLVDALDGPMPQTRFVLKKSLDLGLRPIVVINKVDRPGARPSEVVDMVFDLFCELQASDAQLDFAICYTSAKMGYAMREMDQPSENMEPLFELIKDNVHPPEGNPDAPFQLLVTNIDYNDYIGRIATGKIFNGKVTAGETVALIKRDGAISKARVTKLLGYEGLKQVEIAEAFTGDIVTIAGFTEVGIGETLASAADPLPLPYVAIDEPTLSMNFIVNSSPFAGREGKLVTSRNIRERLDRELRTNVSLRVADTSNADTFQVSGRGELHLSILIENMRREGFEMAVSKPEVIMRMVEGVRHEPMEYLVVDVPAEYQGVIIERMGPRKGEMAAMNPMGETVRLEFIVPARGLIGLRGEFLTETRGTAVITHTFHEYAPYKGEIPGRKNGVLIAMEQGETTAYSLDSLQPRGVLFLGPGVEVYGGMIIGQHAKDNDLEVNPCKGKKLTNVRASGSDDAIKLTPPRLLTLEQALEFIDEDELVEVTPVSIRLRKKVLDPTMRKRANKS</sequence>
<evidence type="ECO:0000313" key="5">
    <source>
        <dbReference type="EMBL" id="GFO68881.1"/>
    </source>
</evidence>
<feature type="domain" description="Tr-type G" evidence="4">
    <location>
        <begin position="3"/>
        <end position="198"/>
    </location>
</feature>
<dbReference type="GO" id="GO:0003924">
    <property type="term" value="F:GTPase activity"/>
    <property type="evidence" value="ECO:0007669"/>
    <property type="project" value="UniProtKB-UniRule"/>
</dbReference>
<dbReference type="InterPro" id="IPR042116">
    <property type="entry name" value="TypA/BipA_C"/>
</dbReference>
<feature type="binding site" evidence="3">
    <location>
        <begin position="15"/>
        <end position="20"/>
    </location>
    <ligand>
        <name>GTP</name>
        <dbReference type="ChEBI" id="CHEBI:37565"/>
    </ligand>
</feature>
<keyword evidence="3" id="KW-0690">Ribosome biogenesis</keyword>
<dbReference type="GO" id="GO:0043022">
    <property type="term" value="F:ribosome binding"/>
    <property type="evidence" value="ECO:0007669"/>
    <property type="project" value="UniProtKB-UniRule"/>
</dbReference>
<dbReference type="FunFam" id="2.40.30.10:FF:000016">
    <property type="entry name" value="GTP-binding protein TypA"/>
    <property type="match status" value="1"/>
</dbReference>
<proteinExistence type="inferred from homology"/>
<dbReference type="Pfam" id="PF03144">
    <property type="entry name" value="GTP_EFTU_D2"/>
    <property type="match status" value="1"/>
</dbReference>
<dbReference type="InterPro" id="IPR035647">
    <property type="entry name" value="EFG_III/V"/>
</dbReference>
<evidence type="ECO:0000256" key="2">
    <source>
        <dbReference type="ARBA" id="ARBA00048548"/>
    </source>
</evidence>
<name>A0A6V8N8P7_9BACT</name>
<comment type="subcellular location">
    <subcellularLocation>
        <location evidence="3">Cytoplasm</location>
    </subcellularLocation>
    <text evidence="3">Binds to ribosomes.</text>
</comment>
<keyword evidence="3" id="KW-0694">RNA-binding</keyword>
<dbReference type="HAMAP" id="MF_00849">
    <property type="entry name" value="BipA"/>
    <property type="match status" value="1"/>
</dbReference>
<dbReference type="GO" id="GO:0000049">
    <property type="term" value="F:tRNA binding"/>
    <property type="evidence" value="ECO:0007669"/>
    <property type="project" value="UniProtKB-KW"/>
</dbReference>
<keyword evidence="3" id="KW-0378">Hydrolase</keyword>
<dbReference type="GO" id="GO:1990904">
    <property type="term" value="C:ribonucleoprotein complex"/>
    <property type="evidence" value="ECO:0007669"/>
    <property type="project" value="TreeGrafter"/>
</dbReference>
<dbReference type="FunFam" id="2.40.50.250:FF:000001">
    <property type="entry name" value="GTP-binding protein TypA"/>
    <property type="match status" value="1"/>
</dbReference>
<dbReference type="GO" id="GO:0000027">
    <property type="term" value="P:ribosomal large subunit assembly"/>
    <property type="evidence" value="ECO:0007669"/>
    <property type="project" value="UniProtKB-UniRule"/>
</dbReference>
<keyword evidence="3" id="KW-0820">tRNA-binding</keyword>
<dbReference type="InterPro" id="IPR048876">
    <property type="entry name" value="BipA_C"/>
</dbReference>
<dbReference type="InterPro" id="IPR009000">
    <property type="entry name" value="Transl_B-barrel_sf"/>
</dbReference>
<dbReference type="CDD" id="cd01891">
    <property type="entry name" value="TypA_BipA"/>
    <property type="match status" value="1"/>
</dbReference>
<keyword evidence="3" id="KW-0963">Cytoplasm</keyword>
<dbReference type="InterPro" id="IPR000640">
    <property type="entry name" value="EFG_V-like"/>
</dbReference>
<dbReference type="NCBIfam" id="TIGR01394">
    <property type="entry name" value="TypA_BipA"/>
    <property type="match status" value="1"/>
</dbReference>
<dbReference type="EC" id="3.6.5.-" evidence="3"/>
<keyword evidence="3" id="KW-0547">Nucleotide-binding</keyword>
<dbReference type="InterPro" id="IPR047042">
    <property type="entry name" value="BipA_II"/>
</dbReference>
<dbReference type="Pfam" id="PF00679">
    <property type="entry name" value="EFG_C"/>
    <property type="match status" value="1"/>
</dbReference>
<dbReference type="CDD" id="cd16263">
    <property type="entry name" value="BipA_III"/>
    <property type="match status" value="1"/>
</dbReference>
<keyword evidence="3" id="KW-0699">rRNA-binding</keyword>
<dbReference type="InterPro" id="IPR027417">
    <property type="entry name" value="P-loop_NTPase"/>
</dbReference>
<dbReference type="Gene3D" id="2.40.30.10">
    <property type="entry name" value="Translation factors"/>
    <property type="match status" value="1"/>
</dbReference>
<dbReference type="FunFam" id="3.30.70.240:FF:000002">
    <property type="entry name" value="GTP-binding protein TypA"/>
    <property type="match status" value="1"/>
</dbReference>
<dbReference type="Proteomes" id="UP000587586">
    <property type="component" value="Unassembled WGS sequence"/>
</dbReference>
<dbReference type="GO" id="GO:0009409">
    <property type="term" value="P:response to cold"/>
    <property type="evidence" value="ECO:0007669"/>
    <property type="project" value="UniProtKB-ARBA"/>
</dbReference>
<keyword evidence="1 3" id="KW-0342">GTP-binding</keyword>
<dbReference type="PANTHER" id="PTHR42908">
    <property type="entry name" value="TRANSLATION ELONGATION FACTOR-RELATED"/>
    <property type="match status" value="1"/>
</dbReference>
<dbReference type="PROSITE" id="PS00301">
    <property type="entry name" value="G_TR_1"/>
    <property type="match status" value="1"/>
</dbReference>
<dbReference type="InterPro" id="IPR031157">
    <property type="entry name" value="G_TR_CS"/>
</dbReference>
<accession>A0A6V8N8P7</accession>
<comment type="function">
    <text evidence="3">A 50S ribosomal subunit assembly protein with GTPase activity, required for 50S subunit assembly at low temperatures, may also play a role in translation. Binds GTP and analogs. Binds the 70S ribosome between the 30S and 50S subunits, in a similar position as ribosome-bound EF-G; it contacts a number of ribosomal proteins, both rRNAs and the A-site tRNA.</text>
</comment>
<dbReference type="PROSITE" id="PS51722">
    <property type="entry name" value="G_TR_2"/>
    <property type="match status" value="1"/>
</dbReference>
<dbReference type="SUPFAM" id="SSF50447">
    <property type="entry name" value="Translation proteins"/>
    <property type="match status" value="1"/>
</dbReference>
<comment type="catalytic activity">
    <reaction evidence="2 3">
        <text>GTP + H2O = GDP + phosphate + H(+)</text>
        <dbReference type="Rhea" id="RHEA:19669"/>
        <dbReference type="ChEBI" id="CHEBI:15377"/>
        <dbReference type="ChEBI" id="CHEBI:15378"/>
        <dbReference type="ChEBI" id="CHEBI:37565"/>
        <dbReference type="ChEBI" id="CHEBI:43474"/>
        <dbReference type="ChEBI" id="CHEBI:58189"/>
    </reaction>
</comment>